<dbReference type="NCBIfam" id="TIGR03086">
    <property type="entry name" value="TIGR03086 family metal-binding protein"/>
    <property type="match status" value="1"/>
</dbReference>
<comment type="caution">
    <text evidence="2">The sequence shown here is derived from an EMBL/GenBank/DDBJ whole genome shotgun (WGS) entry which is preliminary data.</text>
</comment>
<proteinExistence type="predicted"/>
<keyword evidence="3" id="KW-1185">Reference proteome</keyword>
<evidence type="ECO:0000313" key="2">
    <source>
        <dbReference type="EMBL" id="MCT2592880.1"/>
    </source>
</evidence>
<organism evidence="2 3">
    <name type="scientific">Streptomyces gossypii</name>
    <dbReference type="NCBI Taxonomy" id="2883101"/>
    <lineage>
        <taxon>Bacteria</taxon>
        <taxon>Bacillati</taxon>
        <taxon>Actinomycetota</taxon>
        <taxon>Actinomycetes</taxon>
        <taxon>Kitasatosporales</taxon>
        <taxon>Streptomycetaceae</taxon>
        <taxon>Streptomyces</taxon>
    </lineage>
</organism>
<sequence length="199" mass="21417">MTDTAHSAETAPLDLRTGFARAVALCGRTLAAVRPEQLDGPTPCPDYTVRQLSGHLVAVMRRVSVIGRDGDLFTVPDVADELADDEYPLAWEAAAHEAEEVWSAPAVLDRPHRGPAGEMPGTVLLGVYTTEFTLHTWDLAKATGQIPSWDQEVLGSLVRKMKLIPAEPRGGRVPFGPVVAVPADASDIDKVVAWHGRQP</sequence>
<dbReference type="EMBL" id="JAJAGO010000011">
    <property type="protein sequence ID" value="MCT2592880.1"/>
    <property type="molecule type" value="Genomic_DNA"/>
</dbReference>
<dbReference type="InterPro" id="IPR017517">
    <property type="entry name" value="Maleyloyr_isom"/>
</dbReference>
<dbReference type="Gene3D" id="1.20.120.450">
    <property type="entry name" value="dinb family like domain"/>
    <property type="match status" value="1"/>
</dbReference>
<evidence type="ECO:0000313" key="3">
    <source>
        <dbReference type="Proteomes" id="UP001156389"/>
    </source>
</evidence>
<dbReference type="InterPro" id="IPR034660">
    <property type="entry name" value="DinB/YfiT-like"/>
</dbReference>
<dbReference type="Proteomes" id="UP001156389">
    <property type="component" value="Unassembled WGS sequence"/>
</dbReference>
<name>A0ABT2JYB5_9ACTN</name>
<dbReference type="InterPro" id="IPR024344">
    <property type="entry name" value="MDMPI_metal-binding"/>
</dbReference>
<dbReference type="NCBIfam" id="TIGR03083">
    <property type="entry name" value="maleylpyruvate isomerase family mycothiol-dependent enzyme"/>
    <property type="match status" value="1"/>
</dbReference>
<protein>
    <submittedName>
        <fullName evidence="2">TIGR03086 family protein</fullName>
    </submittedName>
</protein>
<reference evidence="2 3" key="1">
    <citation type="submission" date="2021-10" db="EMBL/GenBank/DDBJ databases">
        <title>Streptomyces gossypii sp. nov., isolated from soil collected from cotton field.</title>
        <authorList>
            <person name="Ge X."/>
            <person name="Chen X."/>
            <person name="Liu W."/>
        </authorList>
    </citation>
    <scope>NUCLEOTIDE SEQUENCE [LARGE SCALE GENOMIC DNA]</scope>
    <source>
        <strain evidence="2 3">N2-109</strain>
    </source>
</reference>
<dbReference type="InterPro" id="IPR017520">
    <property type="entry name" value="CHP03086"/>
</dbReference>
<dbReference type="Pfam" id="PF11716">
    <property type="entry name" value="MDMPI_N"/>
    <property type="match status" value="1"/>
</dbReference>
<accession>A0ABT2JYB5</accession>
<gene>
    <name evidence="2" type="ORF">LHJ74_23695</name>
</gene>
<dbReference type="SUPFAM" id="SSF109854">
    <property type="entry name" value="DinB/YfiT-like putative metalloenzymes"/>
    <property type="match status" value="1"/>
</dbReference>
<feature type="domain" description="Mycothiol-dependent maleylpyruvate isomerase metal-binding" evidence="1">
    <location>
        <begin position="22"/>
        <end position="140"/>
    </location>
</feature>
<evidence type="ECO:0000259" key="1">
    <source>
        <dbReference type="Pfam" id="PF11716"/>
    </source>
</evidence>
<dbReference type="RefSeq" id="WP_260220206.1">
    <property type="nucleotide sequence ID" value="NZ_JAJAGO010000011.1"/>
</dbReference>